<dbReference type="EMBL" id="PELR01000117">
    <property type="protein sequence ID" value="RTH04511.1"/>
    <property type="molecule type" value="Genomic_DNA"/>
</dbReference>
<keyword evidence="4" id="KW-1185">Reference proteome</keyword>
<organism evidence="1 3">
    <name type="scientific">Thermus scotoductus</name>
    <dbReference type="NCBI Taxonomy" id="37636"/>
    <lineage>
        <taxon>Bacteria</taxon>
        <taxon>Thermotogati</taxon>
        <taxon>Deinococcota</taxon>
        <taxon>Deinococci</taxon>
        <taxon>Thermales</taxon>
        <taxon>Thermaceae</taxon>
        <taxon>Thermus</taxon>
    </lineage>
</organism>
<evidence type="ECO:0000313" key="4">
    <source>
        <dbReference type="Proteomes" id="UP000287962"/>
    </source>
</evidence>
<name>A0A430RAT9_THESC</name>
<dbReference type="AlphaFoldDB" id="A0A430RAT9"/>
<dbReference type="EMBL" id="PEML01000114">
    <property type="protein sequence ID" value="RTI08113.1"/>
    <property type="molecule type" value="Genomic_DNA"/>
</dbReference>
<evidence type="ECO:0000313" key="3">
    <source>
        <dbReference type="Proteomes" id="UP000286910"/>
    </source>
</evidence>
<evidence type="ECO:0000313" key="2">
    <source>
        <dbReference type="EMBL" id="RTI08113.1"/>
    </source>
</evidence>
<reference evidence="3 4" key="2">
    <citation type="journal article" date="2019" name="Extremophiles">
        <title>Biogeography of thermophiles and predominance of Thermus scotoductus in domestic water heaters.</title>
        <authorList>
            <person name="Wilpiszeski R.L."/>
            <person name="Zhang Z."/>
            <person name="House C.H."/>
        </authorList>
    </citation>
    <scope>NUCLEOTIDE SEQUENCE [LARGE SCALE GENOMIC DNA]</scope>
    <source>
        <strain evidence="2 4">12_S12</strain>
        <strain evidence="1 3">32_S32</strain>
    </source>
</reference>
<reference evidence="2" key="1">
    <citation type="submission" date="2017-10" db="EMBL/GenBank/DDBJ databases">
        <authorList>
            <person name="Wilpiszeski R.L."/>
            <person name="Zhidan Z."/>
            <person name="House C.H."/>
        </authorList>
    </citation>
    <scope>NUCLEOTIDE SEQUENCE</scope>
    <source>
        <strain evidence="2">12_S12</strain>
    </source>
</reference>
<dbReference type="Proteomes" id="UP000287962">
    <property type="component" value="Unassembled WGS sequence"/>
</dbReference>
<evidence type="ECO:0000313" key="1">
    <source>
        <dbReference type="EMBL" id="RTH04511.1"/>
    </source>
</evidence>
<accession>A0A430RAT9</accession>
<comment type="caution">
    <text evidence="1">The sequence shown here is derived from an EMBL/GenBank/DDBJ whole genome shotgun (WGS) entry which is preliminary data.</text>
</comment>
<dbReference type="Proteomes" id="UP000286910">
    <property type="component" value="Unassembled WGS sequence"/>
</dbReference>
<dbReference type="RefSeq" id="WP_126177889.1">
    <property type="nucleotide sequence ID" value="NZ_PELN01000129.1"/>
</dbReference>
<proteinExistence type="predicted"/>
<protein>
    <submittedName>
        <fullName evidence="1">Uncharacterized protein</fullName>
    </submittedName>
</protein>
<gene>
    <name evidence="2" type="ORF">CSW25_04970</name>
    <name evidence="1" type="ORF">CSW45_05105</name>
</gene>
<sequence>MPAYRTLRTRLLQKARTSRLGSLVKAARAEGFSAPWFAVNGEYAYVLEPEPVDPIPEGWEEVPEEEVLPLLGG</sequence>